<dbReference type="InterPro" id="IPR005479">
    <property type="entry name" value="CPAse_ATP-bd"/>
</dbReference>
<feature type="domain" description="ATP-grasp" evidence="4">
    <location>
        <begin position="288"/>
        <end position="358"/>
    </location>
</feature>
<evidence type="ECO:0000256" key="3">
    <source>
        <dbReference type="SAM" id="Coils"/>
    </source>
</evidence>
<keyword evidence="3" id="KW-0175">Coiled coil</keyword>
<dbReference type="Gene3D" id="3.40.50.11770">
    <property type="match status" value="1"/>
</dbReference>
<dbReference type="PROSITE" id="PS50975">
    <property type="entry name" value="ATP_GRASP"/>
    <property type="match status" value="1"/>
</dbReference>
<sequence length="391" mass="44712">MENNTTNTNTKDNDNYISNNDNNQIKNVVFLEYTVATGVPDENLLNEGKLMFDTLLNQFLNSDSKYNVTCFLDENIYKKYAKDYNMINKSSQNRLNIVITHNTWLKSEKDEKDEKESLISDYKEKLAEILRKHNEKNIGNYGNYKNRKIETAGFVIGPENDGKLAQLTKIIEDNEAILNIGCSSEGVMIAGDKYLTYLAIKDKVPTPNTLPIKKYIIKENLGCDGIHEVIGDNLIVQEYFEGVPYSYVFIVSSNSKNLNNSSDKYELYPICMNKQYITDCYCGGEININHKLKEKAKELCAETLQCINGLNGYIGVDFMINEETEEITIIEVNPRITTSIHGINTEPPLCDLLIENVSNNNKMSNDKLNYKINKGLKFYRDGRGFKFEELE</sequence>
<reference evidence="5" key="1">
    <citation type="submission" date="2021-03" db="EMBL/GenBank/DDBJ databases">
        <title>Genomic Encyclopedia of Type Strains, Phase IV (KMG-V): Genome sequencing to study the core and pangenomes of soil and plant-associated prokaryotes.</title>
        <authorList>
            <person name="Whitman W."/>
        </authorList>
    </citation>
    <scope>NUCLEOTIDE SEQUENCE</scope>
    <source>
        <strain evidence="5">C4</strain>
    </source>
</reference>
<proteinExistence type="predicted"/>
<comment type="cofactor">
    <cofactor evidence="1">
        <name>Mn(2+)</name>
        <dbReference type="ChEBI" id="CHEBI:29035"/>
    </cofactor>
</comment>
<evidence type="ECO:0000313" key="5">
    <source>
        <dbReference type="EMBL" id="MBP2201238.1"/>
    </source>
</evidence>
<protein>
    <submittedName>
        <fullName evidence="5">Putative ATP-grasp superfamily ATP-dependent carboligase</fullName>
    </submittedName>
</protein>
<dbReference type="Gene3D" id="3.30.470.20">
    <property type="entry name" value="ATP-grasp fold, B domain"/>
    <property type="match status" value="1"/>
</dbReference>
<dbReference type="GO" id="GO:0005524">
    <property type="term" value="F:ATP binding"/>
    <property type="evidence" value="ECO:0007669"/>
    <property type="project" value="UniProtKB-UniRule"/>
</dbReference>
<name>A0A8J7UQZ1_METVO</name>
<dbReference type="AlphaFoldDB" id="A0A8J7UQZ1"/>
<gene>
    <name evidence="5" type="ORF">J3E07_000636</name>
</gene>
<dbReference type="InterPro" id="IPR003806">
    <property type="entry name" value="ATP-grasp_PylC-type"/>
</dbReference>
<dbReference type="SUPFAM" id="SSF56059">
    <property type="entry name" value="Glutathione synthetase ATP-binding domain-like"/>
    <property type="match status" value="1"/>
</dbReference>
<feature type="coiled-coil region" evidence="3">
    <location>
        <begin position="105"/>
        <end position="132"/>
    </location>
</feature>
<evidence type="ECO:0000313" key="6">
    <source>
        <dbReference type="Proteomes" id="UP000740329"/>
    </source>
</evidence>
<accession>A0A8J7UQZ1</accession>
<organism evidence="5 6">
    <name type="scientific">Methanococcus voltae</name>
    <dbReference type="NCBI Taxonomy" id="2188"/>
    <lineage>
        <taxon>Archaea</taxon>
        <taxon>Methanobacteriati</taxon>
        <taxon>Methanobacteriota</taxon>
        <taxon>Methanomada group</taxon>
        <taxon>Methanococci</taxon>
        <taxon>Methanococcales</taxon>
        <taxon>Methanococcaceae</taxon>
        <taxon>Methanococcus</taxon>
    </lineage>
</organism>
<keyword evidence="2" id="KW-0067">ATP-binding</keyword>
<dbReference type="RefSeq" id="WP_245314803.1">
    <property type="nucleotide sequence ID" value="NZ_JAGGMV010000001.1"/>
</dbReference>
<evidence type="ECO:0000256" key="1">
    <source>
        <dbReference type="ARBA" id="ARBA00001936"/>
    </source>
</evidence>
<dbReference type="EMBL" id="JAGGMV010000001">
    <property type="protein sequence ID" value="MBP2201238.1"/>
    <property type="molecule type" value="Genomic_DNA"/>
</dbReference>
<dbReference type="InterPro" id="IPR011761">
    <property type="entry name" value="ATP-grasp"/>
</dbReference>
<comment type="caution">
    <text evidence="5">The sequence shown here is derived from an EMBL/GenBank/DDBJ whole genome shotgun (WGS) entry which is preliminary data.</text>
</comment>
<dbReference type="PROSITE" id="PS00867">
    <property type="entry name" value="CPSASE_2"/>
    <property type="match status" value="1"/>
</dbReference>
<keyword evidence="2" id="KW-0547">Nucleotide-binding</keyword>
<dbReference type="Proteomes" id="UP000740329">
    <property type="component" value="Unassembled WGS sequence"/>
</dbReference>
<evidence type="ECO:0000259" key="4">
    <source>
        <dbReference type="PROSITE" id="PS50975"/>
    </source>
</evidence>
<evidence type="ECO:0000256" key="2">
    <source>
        <dbReference type="PROSITE-ProRule" id="PRU00409"/>
    </source>
</evidence>
<dbReference type="GO" id="GO:0046872">
    <property type="term" value="F:metal ion binding"/>
    <property type="evidence" value="ECO:0007669"/>
    <property type="project" value="InterPro"/>
</dbReference>
<dbReference type="Pfam" id="PF02655">
    <property type="entry name" value="ATP-grasp_3"/>
    <property type="match status" value="1"/>
</dbReference>
<dbReference type="Gene3D" id="2.30.36.100">
    <property type="match status" value="1"/>
</dbReference>